<sequence>MEMESQVSVTNKREKAGVSSTATSKDKLYRFFDRYGMLMILIGLVILMSILSPTFFTTGNLLNIVRQMSVVGIVAIGVTIVIITTGIDLSSGSVIALVSVVAASFAHPDTYPVIVPILIGLGLGLLTGVINGTIISKANIAPFIVTLGMMTAARGAALLFSDGRPIGNLSPSFLWIGQGDVLGIPVPILIFALVGVISYILLNKTKFGKYVYAIGGNEQAAVIAGVNVDKYKIFVYGYAGLLSGLAGVILTSRISSGQPTAGMMYELDAIAAAVIGGTSLAGGIGTIGGTIVGALIIGVMNNGLDLLNVSPYWQQILKGVIITVAVFIDSRKNRKS</sequence>
<dbReference type="GO" id="GO:0022857">
    <property type="term" value="F:transmembrane transporter activity"/>
    <property type="evidence" value="ECO:0007669"/>
    <property type="project" value="InterPro"/>
</dbReference>
<dbReference type="InterPro" id="IPR001851">
    <property type="entry name" value="ABC_transp_permease"/>
</dbReference>
<evidence type="ECO:0000313" key="9">
    <source>
        <dbReference type="EMBL" id="OKO89861.1"/>
    </source>
</evidence>
<feature type="transmembrane region" description="Helical" evidence="8">
    <location>
        <begin position="181"/>
        <end position="202"/>
    </location>
</feature>
<organism evidence="9 10">
    <name type="scientific">Geobacillus proteiniphilus</name>
    <dbReference type="NCBI Taxonomy" id="860353"/>
    <lineage>
        <taxon>Bacteria</taxon>
        <taxon>Bacillati</taxon>
        <taxon>Bacillota</taxon>
        <taxon>Bacilli</taxon>
        <taxon>Bacillales</taxon>
        <taxon>Anoxybacillaceae</taxon>
        <taxon>Geobacillus</taxon>
    </lineage>
</organism>
<keyword evidence="7 8" id="KW-0472">Membrane</keyword>
<name>A0A1Q5SPD9_9BACL</name>
<evidence type="ECO:0000256" key="3">
    <source>
        <dbReference type="ARBA" id="ARBA00022475"/>
    </source>
</evidence>
<feature type="transmembrane region" description="Helical" evidence="8">
    <location>
        <begin position="270"/>
        <end position="300"/>
    </location>
</feature>
<dbReference type="EMBL" id="MQMG01000052">
    <property type="protein sequence ID" value="OKO89861.1"/>
    <property type="molecule type" value="Genomic_DNA"/>
</dbReference>
<feature type="transmembrane region" description="Helical" evidence="8">
    <location>
        <begin position="312"/>
        <end position="328"/>
    </location>
</feature>
<keyword evidence="3" id="KW-1003">Cell membrane</keyword>
<protein>
    <submittedName>
        <fullName evidence="9">Inositol transport system permease protein</fullName>
    </submittedName>
</protein>
<keyword evidence="6 8" id="KW-1133">Transmembrane helix</keyword>
<feature type="transmembrane region" description="Helical" evidence="8">
    <location>
        <begin position="113"/>
        <end position="134"/>
    </location>
</feature>
<dbReference type="AlphaFoldDB" id="A0A1Q5SPD9"/>
<reference evidence="10" key="2">
    <citation type="submission" date="2017-01" db="EMBL/GenBank/DDBJ databases">
        <title>Genome sequencing and annotation of Geobacillus sp. 1017, a Hydrocarbon-Oxidizing Thermophilic Bacterium Isolated from a Heavy Oil Reservoir (China).</title>
        <authorList>
            <person name="Kadnikov V.V."/>
            <person name="Mardanov A.V."/>
            <person name="Poltaraus A.B."/>
            <person name="Sokolova D.S."/>
            <person name="Semenova E.M."/>
            <person name="Ravin N.V."/>
            <person name="Tourova T.P."/>
            <person name="Nazina T.N."/>
        </authorList>
    </citation>
    <scope>NUCLEOTIDE SEQUENCE [LARGE SCALE GENOMIC DNA]</scope>
    <source>
        <strain evidence="10">1017</strain>
    </source>
</reference>
<feature type="transmembrane region" description="Helical" evidence="8">
    <location>
        <begin position="35"/>
        <end position="56"/>
    </location>
</feature>
<accession>A0A1Q5SPD9</accession>
<dbReference type="Proteomes" id="UP000186030">
    <property type="component" value="Unassembled WGS sequence"/>
</dbReference>
<dbReference type="PANTHER" id="PTHR32196:SF21">
    <property type="entry name" value="ABC TRANSPORTER PERMEASE PROTEIN YPHD-RELATED"/>
    <property type="match status" value="1"/>
</dbReference>
<evidence type="ECO:0000256" key="6">
    <source>
        <dbReference type="ARBA" id="ARBA00022989"/>
    </source>
</evidence>
<feature type="transmembrane region" description="Helical" evidence="8">
    <location>
        <begin position="233"/>
        <end position="250"/>
    </location>
</feature>
<gene>
    <name evidence="9" type="ORF">BRO54_3215</name>
</gene>
<evidence type="ECO:0000256" key="8">
    <source>
        <dbReference type="SAM" id="Phobius"/>
    </source>
</evidence>
<dbReference type="CDD" id="cd06579">
    <property type="entry name" value="TM_PBP1_transp_AraH_like"/>
    <property type="match status" value="1"/>
</dbReference>
<keyword evidence="5 8" id="KW-0812">Transmembrane</keyword>
<evidence type="ECO:0000313" key="10">
    <source>
        <dbReference type="Proteomes" id="UP000186030"/>
    </source>
</evidence>
<keyword evidence="2" id="KW-0813">Transport</keyword>
<dbReference type="PANTHER" id="PTHR32196">
    <property type="entry name" value="ABC TRANSPORTER PERMEASE PROTEIN YPHD-RELATED-RELATED"/>
    <property type="match status" value="1"/>
</dbReference>
<evidence type="ECO:0000256" key="7">
    <source>
        <dbReference type="ARBA" id="ARBA00023136"/>
    </source>
</evidence>
<dbReference type="Pfam" id="PF02653">
    <property type="entry name" value="BPD_transp_2"/>
    <property type="match status" value="1"/>
</dbReference>
<evidence type="ECO:0000256" key="2">
    <source>
        <dbReference type="ARBA" id="ARBA00022448"/>
    </source>
</evidence>
<evidence type="ECO:0000256" key="1">
    <source>
        <dbReference type="ARBA" id="ARBA00004651"/>
    </source>
</evidence>
<keyword evidence="4" id="KW-0997">Cell inner membrane</keyword>
<reference evidence="9 10" key="1">
    <citation type="submission" date="2016-11" db="EMBL/GenBank/DDBJ databases">
        <authorList>
            <person name="Kadnikov V."/>
            <person name="Nazina T."/>
        </authorList>
    </citation>
    <scope>NUCLEOTIDE SEQUENCE [LARGE SCALE GENOMIC DNA]</scope>
    <source>
        <strain evidence="9 10">1017</strain>
    </source>
</reference>
<comment type="caution">
    <text evidence="9">The sequence shown here is derived from an EMBL/GenBank/DDBJ whole genome shotgun (WGS) entry which is preliminary data.</text>
</comment>
<feature type="transmembrane region" description="Helical" evidence="8">
    <location>
        <begin position="68"/>
        <end position="101"/>
    </location>
</feature>
<evidence type="ECO:0000256" key="4">
    <source>
        <dbReference type="ARBA" id="ARBA00022519"/>
    </source>
</evidence>
<feature type="transmembrane region" description="Helical" evidence="8">
    <location>
        <begin position="140"/>
        <end position="160"/>
    </location>
</feature>
<evidence type="ECO:0000256" key="5">
    <source>
        <dbReference type="ARBA" id="ARBA00022692"/>
    </source>
</evidence>
<comment type="subcellular location">
    <subcellularLocation>
        <location evidence="1">Cell membrane</location>
        <topology evidence="1">Multi-pass membrane protein</topology>
    </subcellularLocation>
</comment>
<proteinExistence type="predicted"/>
<dbReference type="GO" id="GO:0005886">
    <property type="term" value="C:plasma membrane"/>
    <property type="evidence" value="ECO:0007669"/>
    <property type="project" value="UniProtKB-SubCell"/>
</dbReference>